<dbReference type="EC" id="2.7.13.3" evidence="2"/>
<dbReference type="SUPFAM" id="SSF52738">
    <property type="entry name" value="Methylesterase CheB, C-terminal domain"/>
    <property type="match status" value="1"/>
</dbReference>
<dbReference type="CDD" id="cd00082">
    <property type="entry name" value="HisKA"/>
    <property type="match status" value="1"/>
</dbReference>
<dbReference type="InterPro" id="IPR050903">
    <property type="entry name" value="Bact_Chemotaxis_MeTrfase"/>
</dbReference>
<dbReference type="PROSITE" id="PS50122">
    <property type="entry name" value="CHEB"/>
    <property type="match status" value="1"/>
</dbReference>
<feature type="active site" evidence="3">
    <location>
        <position position="21"/>
    </location>
</feature>
<evidence type="ECO:0000313" key="11">
    <source>
        <dbReference type="Proteomes" id="UP000251993"/>
    </source>
</evidence>
<dbReference type="GO" id="GO:0000155">
    <property type="term" value="F:phosphorelay sensor kinase activity"/>
    <property type="evidence" value="ECO:0007669"/>
    <property type="project" value="InterPro"/>
</dbReference>
<dbReference type="PRINTS" id="PR00996">
    <property type="entry name" value="CHERMTFRASE"/>
</dbReference>
<evidence type="ECO:0000259" key="5">
    <source>
        <dbReference type="PROSITE" id="PS50109"/>
    </source>
</evidence>
<dbReference type="InterPro" id="IPR005467">
    <property type="entry name" value="His_kinase_dom"/>
</dbReference>
<dbReference type="InterPro" id="IPR003661">
    <property type="entry name" value="HisK_dim/P_dom"/>
</dbReference>
<keyword evidence="3" id="KW-0378">Hydrolase</keyword>
<feature type="active site" evidence="3">
    <location>
        <position position="141"/>
    </location>
</feature>
<dbReference type="InterPro" id="IPR036890">
    <property type="entry name" value="HATPase_C_sf"/>
</dbReference>
<dbReference type="SUPFAM" id="SSF47757">
    <property type="entry name" value="Chemotaxis receptor methyltransferase CheR, N-terminal domain"/>
    <property type="match status" value="1"/>
</dbReference>
<dbReference type="Pfam" id="PF01739">
    <property type="entry name" value="CheR"/>
    <property type="match status" value="1"/>
</dbReference>
<dbReference type="PROSITE" id="PS50109">
    <property type="entry name" value="HIS_KIN"/>
    <property type="match status" value="1"/>
</dbReference>
<dbReference type="OrthoDB" id="9816309at2"/>
<gene>
    <name evidence="10" type="ORF">DR864_09565</name>
</gene>
<evidence type="ECO:0000256" key="4">
    <source>
        <dbReference type="SAM" id="Coils"/>
    </source>
</evidence>
<dbReference type="SUPFAM" id="SSF53335">
    <property type="entry name" value="S-adenosyl-L-methionine-dependent methyltransferases"/>
    <property type="match status" value="1"/>
</dbReference>
<dbReference type="InterPro" id="IPR022641">
    <property type="entry name" value="CheR_N"/>
</dbReference>
<keyword evidence="11" id="KW-1185">Reference proteome</keyword>
<dbReference type="SMART" id="SM00388">
    <property type="entry name" value="HisKA"/>
    <property type="match status" value="1"/>
</dbReference>
<dbReference type="KEGG" id="run:DR864_09565"/>
<dbReference type="Gene3D" id="3.40.50.180">
    <property type="entry name" value="Methylesterase CheB, C-terminal domain"/>
    <property type="match status" value="1"/>
</dbReference>
<evidence type="ECO:0000256" key="3">
    <source>
        <dbReference type="PROSITE-ProRule" id="PRU00050"/>
    </source>
</evidence>
<evidence type="ECO:0000259" key="8">
    <source>
        <dbReference type="PROSITE" id="PS50122"/>
    </source>
</evidence>
<feature type="coiled-coil region" evidence="4">
    <location>
        <begin position="966"/>
        <end position="1007"/>
    </location>
</feature>
<dbReference type="InterPro" id="IPR000780">
    <property type="entry name" value="CheR_MeTrfase"/>
</dbReference>
<feature type="coiled-coil region" evidence="4">
    <location>
        <begin position="638"/>
        <end position="721"/>
    </location>
</feature>
<dbReference type="Gene3D" id="1.10.287.130">
    <property type="match status" value="1"/>
</dbReference>
<sequence length="1240" mass="140584">MKADEKVLSTNLFPVVGIGASAGGLEAFRKLLKAIPEKSGIAYVLVQHLAPNHESLLPDLLQKVTSIPVVEISDDIKVEPDHIYILPSNKMLVANDGILQLSPRVTQKNELNLPIDIFFTSLAEVHQSHAIGVVLSGTGSDGTGGLKAIKDHGGITFAQDEASAAYEGMPKSAVQAGVVDFILPPDEIPQKLLDIIRILRSDTAQDPNAEETEKEVVKQILTVLRIRKGTDFTYYKQTTVRRRILRRMAINKNEDTAAYLVLLKDNKQEQDALYQDLLIPVTSFFRDPQVFDYLCETVFPLILKNKSAGEPIRIWVAGCSTGQEAYSMAMCLAEFLGNTTERVQLFASDLSDPAIAKARIGTYSKSEVESLTAERLQKFFLKKNGNYQINKSVRDMCVFATHNFLKDPPFSKMDLISCRNVMIYLEPYLQKKAFTTFHYSLNPKGYLLLGKLETVGNVPDLFSIAAKDDKVFTRKEGPGRFMPMAGQRSELNLSFGTSKNENMRTDFQKIADDLILSRYTPAGVVINEDMDIVHFRGITGPYLEQTSGKPTHNLLLLAKHGLAFELRNLLYKAKKDNARVIKEIIPFRADGSLRTISIEILPLPGTPEPHYLILFHETNAVDPLPPTGRPKKATKSALDDKDLRIRQFEQELIQTREDMRAITQDQEALSEELQSANEELLSGNEELQSLNEELETGKEELQSTNEELTVVNRELSSLNEQITNARDYAEGIIATIREPLLVLDKNLRVKTANLSYYNAFKVNTADTEGKLIYETGHKDWDIPVLKELLENILPEKSTFDNLELTHTFYNIGERRMRLNAREIKAGNSEKLILLAIEDITEQARAEEARIEIQKRYQFITNSIPQKVWATDEEGNLNFFNDVWLDYTGLSVDELKEWGWKKIIHPDEWEEYKSKWQHSLATGTEFELEHRLLNKEGEYRWHLSRGLAYKADNGKPAMLWVGTHTEIQQHNKLKEDLKKAVAERTSELKEANASLVEKNKSLQKLIKELESFTYVSSHDLQEPLRKIQLLARYIDDHESQNLTAGGKDYFRRILNSAERMQQLINDLLLFTRFNTEARNFESTNLRSIVEEVVAEMSETIQEKHATIDVAHLGSAAVITFQFRQLMQNLIGNALKFSNPNRSPHIRIKSRVVSGDKLKNEKLLPEKKYCHITVIDNGIGFDPQYSERIFEVFQRLHEREQYQGTGIGLAIVKKIVENHNGIITATGRPGKGAQFNIYIPAS</sequence>
<feature type="domain" description="CheB-type methylesterase" evidence="8">
    <location>
        <begin position="12"/>
        <end position="199"/>
    </location>
</feature>
<keyword evidence="4" id="KW-0175">Coiled coil</keyword>
<evidence type="ECO:0000313" key="10">
    <source>
        <dbReference type="EMBL" id="AXE17964.1"/>
    </source>
</evidence>
<evidence type="ECO:0000256" key="2">
    <source>
        <dbReference type="ARBA" id="ARBA00012438"/>
    </source>
</evidence>
<protein>
    <recommendedName>
        <fullName evidence="2">histidine kinase</fullName>
        <ecNumber evidence="2">2.7.13.3</ecNumber>
    </recommendedName>
</protein>
<dbReference type="GO" id="GO:0005737">
    <property type="term" value="C:cytoplasm"/>
    <property type="evidence" value="ECO:0007669"/>
    <property type="project" value="InterPro"/>
</dbReference>
<dbReference type="GO" id="GO:0006935">
    <property type="term" value="P:chemotaxis"/>
    <property type="evidence" value="ECO:0007669"/>
    <property type="project" value="UniProtKB-UniRule"/>
</dbReference>
<accession>A0A344TH43</accession>
<dbReference type="SUPFAM" id="SSF55874">
    <property type="entry name" value="ATPase domain of HSP90 chaperone/DNA topoisomerase II/histidine kinase"/>
    <property type="match status" value="1"/>
</dbReference>
<feature type="domain" description="PAC" evidence="7">
    <location>
        <begin position="925"/>
        <end position="978"/>
    </location>
</feature>
<organism evidence="10 11">
    <name type="scientific">Runella rosea</name>
    <dbReference type="NCBI Taxonomy" id="2259595"/>
    <lineage>
        <taxon>Bacteria</taxon>
        <taxon>Pseudomonadati</taxon>
        <taxon>Bacteroidota</taxon>
        <taxon>Cytophagia</taxon>
        <taxon>Cytophagales</taxon>
        <taxon>Spirosomataceae</taxon>
        <taxon>Runella</taxon>
    </lineage>
</organism>
<evidence type="ECO:0000259" key="6">
    <source>
        <dbReference type="PROSITE" id="PS50112"/>
    </source>
</evidence>
<dbReference type="InterPro" id="IPR035965">
    <property type="entry name" value="PAS-like_dom_sf"/>
</dbReference>
<dbReference type="Pfam" id="PF08447">
    <property type="entry name" value="PAS_3"/>
    <property type="match status" value="1"/>
</dbReference>
<dbReference type="InterPro" id="IPR000700">
    <property type="entry name" value="PAS-assoc_C"/>
</dbReference>
<dbReference type="InterPro" id="IPR000673">
    <property type="entry name" value="Sig_transdc_resp-reg_Me-estase"/>
</dbReference>
<name>A0A344TH43_9BACT</name>
<dbReference type="EMBL" id="CP030850">
    <property type="protein sequence ID" value="AXE17964.1"/>
    <property type="molecule type" value="Genomic_DNA"/>
</dbReference>
<dbReference type="PROSITE" id="PS50112">
    <property type="entry name" value="PAS"/>
    <property type="match status" value="1"/>
</dbReference>
<dbReference type="SUPFAM" id="SSF47384">
    <property type="entry name" value="Homodimeric domain of signal transducing histidine kinase"/>
    <property type="match status" value="1"/>
</dbReference>
<dbReference type="Pfam" id="PF02518">
    <property type="entry name" value="HATPase_c"/>
    <property type="match status" value="1"/>
</dbReference>
<dbReference type="GO" id="GO:0000156">
    <property type="term" value="F:phosphorelay response regulator activity"/>
    <property type="evidence" value="ECO:0007669"/>
    <property type="project" value="InterPro"/>
</dbReference>
<dbReference type="Proteomes" id="UP000251993">
    <property type="component" value="Chromosome"/>
</dbReference>
<dbReference type="InterPro" id="IPR035909">
    <property type="entry name" value="CheB_C"/>
</dbReference>
<dbReference type="SMART" id="SM00387">
    <property type="entry name" value="HATPase_c"/>
    <property type="match status" value="1"/>
</dbReference>
<dbReference type="Gene3D" id="3.30.450.20">
    <property type="entry name" value="PAS domain"/>
    <property type="match status" value="1"/>
</dbReference>
<dbReference type="Gene3D" id="3.40.50.150">
    <property type="entry name" value="Vaccinia Virus protein VP39"/>
    <property type="match status" value="1"/>
</dbReference>
<dbReference type="NCBIfam" id="TIGR00229">
    <property type="entry name" value="sensory_box"/>
    <property type="match status" value="1"/>
</dbReference>
<dbReference type="SMART" id="SM00091">
    <property type="entry name" value="PAS"/>
    <property type="match status" value="2"/>
</dbReference>
<dbReference type="InterPro" id="IPR003594">
    <property type="entry name" value="HATPase_dom"/>
</dbReference>
<dbReference type="GO" id="GO:0008984">
    <property type="term" value="F:protein-glutamate methylesterase activity"/>
    <property type="evidence" value="ECO:0007669"/>
    <property type="project" value="InterPro"/>
</dbReference>
<proteinExistence type="predicted"/>
<dbReference type="Pfam" id="PF01339">
    <property type="entry name" value="CheB_methylest"/>
    <property type="match status" value="1"/>
</dbReference>
<dbReference type="Gene3D" id="3.30.565.10">
    <property type="entry name" value="Histidine kinase-like ATPase, C-terminal domain"/>
    <property type="match status" value="1"/>
</dbReference>
<evidence type="ECO:0000256" key="1">
    <source>
        <dbReference type="ARBA" id="ARBA00000085"/>
    </source>
</evidence>
<dbReference type="GO" id="GO:0008757">
    <property type="term" value="F:S-adenosylmethionine-dependent methyltransferase activity"/>
    <property type="evidence" value="ECO:0007669"/>
    <property type="project" value="InterPro"/>
</dbReference>
<dbReference type="Pfam" id="PF00512">
    <property type="entry name" value="HisKA"/>
    <property type="match status" value="1"/>
</dbReference>
<dbReference type="FunFam" id="3.30.450.20:FF:000099">
    <property type="entry name" value="Sensory box sensor histidine kinase"/>
    <property type="match status" value="1"/>
</dbReference>
<dbReference type="CDD" id="cd16434">
    <property type="entry name" value="CheB-CheR_fusion"/>
    <property type="match status" value="1"/>
</dbReference>
<dbReference type="CDD" id="cd00130">
    <property type="entry name" value="PAS"/>
    <property type="match status" value="1"/>
</dbReference>
<feature type="domain" description="PAS" evidence="6">
    <location>
        <begin position="852"/>
        <end position="922"/>
    </location>
</feature>
<evidence type="ECO:0000259" key="7">
    <source>
        <dbReference type="PROSITE" id="PS50113"/>
    </source>
</evidence>
<dbReference type="RefSeq" id="WP_114066749.1">
    <property type="nucleotide sequence ID" value="NZ_CP030850.1"/>
</dbReference>
<dbReference type="SUPFAM" id="SSF55785">
    <property type="entry name" value="PYP-like sensor domain (PAS domain)"/>
    <property type="match status" value="2"/>
</dbReference>
<dbReference type="InterPro" id="IPR029063">
    <property type="entry name" value="SAM-dependent_MTases_sf"/>
</dbReference>
<dbReference type="InterPro" id="IPR000014">
    <property type="entry name" value="PAS"/>
</dbReference>
<dbReference type="PROSITE" id="PS50123">
    <property type="entry name" value="CHER"/>
    <property type="match status" value="1"/>
</dbReference>
<feature type="domain" description="Histidine kinase" evidence="5">
    <location>
        <begin position="1014"/>
        <end position="1240"/>
    </location>
</feature>
<dbReference type="InterPro" id="IPR013655">
    <property type="entry name" value="PAS_fold_3"/>
</dbReference>
<dbReference type="PANTHER" id="PTHR24422:SF27">
    <property type="entry name" value="PROTEIN-GLUTAMATE O-METHYLTRANSFERASE"/>
    <property type="match status" value="1"/>
</dbReference>
<dbReference type="SMART" id="SM00138">
    <property type="entry name" value="MeTrc"/>
    <property type="match status" value="1"/>
</dbReference>
<feature type="active site" evidence="3">
    <location>
        <position position="48"/>
    </location>
</feature>
<dbReference type="InterPro" id="IPR036097">
    <property type="entry name" value="HisK_dim/P_sf"/>
</dbReference>
<feature type="domain" description="CheR-type methyltransferase" evidence="9">
    <location>
        <begin position="218"/>
        <end position="477"/>
    </location>
</feature>
<dbReference type="Gene3D" id="1.10.287.620">
    <property type="entry name" value="Helix Hairpins"/>
    <property type="match status" value="1"/>
</dbReference>
<dbReference type="Pfam" id="PF03705">
    <property type="entry name" value="CheR_N"/>
    <property type="match status" value="1"/>
</dbReference>
<evidence type="ECO:0000259" key="9">
    <source>
        <dbReference type="PROSITE" id="PS50123"/>
    </source>
</evidence>
<dbReference type="AlphaFoldDB" id="A0A344TH43"/>
<keyword evidence="3" id="KW-0145">Chemotaxis</keyword>
<comment type="catalytic activity">
    <reaction evidence="1">
        <text>ATP + protein L-histidine = ADP + protein N-phospho-L-histidine.</text>
        <dbReference type="EC" id="2.7.13.3"/>
    </reaction>
</comment>
<reference evidence="10 11" key="1">
    <citation type="submission" date="2018-07" db="EMBL/GenBank/DDBJ databases">
        <title>Genome sequencing of Runella.</title>
        <authorList>
            <person name="Baek M.-G."/>
            <person name="Yi H."/>
        </authorList>
    </citation>
    <scope>NUCLEOTIDE SEQUENCE [LARGE SCALE GENOMIC DNA]</scope>
    <source>
        <strain evidence="10 11">HYN0085</strain>
    </source>
</reference>
<dbReference type="PROSITE" id="PS50113">
    <property type="entry name" value="PAC"/>
    <property type="match status" value="1"/>
</dbReference>
<dbReference type="PANTHER" id="PTHR24422">
    <property type="entry name" value="CHEMOTAXIS PROTEIN METHYLTRANSFERASE"/>
    <property type="match status" value="1"/>
</dbReference>
<dbReference type="InterPro" id="IPR022642">
    <property type="entry name" value="CheR_C"/>
</dbReference>